<proteinExistence type="predicted"/>
<evidence type="ECO:0000313" key="2">
    <source>
        <dbReference type="Proteomes" id="UP000228593"/>
    </source>
</evidence>
<dbReference type="Proteomes" id="UP000228593">
    <property type="component" value="Unassembled WGS sequence"/>
</dbReference>
<keyword evidence="2" id="KW-1185">Reference proteome</keyword>
<gene>
    <name evidence="1" type="ORF">CR103_02105</name>
</gene>
<organism evidence="1 2">
    <name type="scientific">Massilia psychrophila</name>
    <dbReference type="NCBI Taxonomy" id="1603353"/>
    <lineage>
        <taxon>Bacteria</taxon>
        <taxon>Pseudomonadati</taxon>
        <taxon>Pseudomonadota</taxon>
        <taxon>Betaproteobacteria</taxon>
        <taxon>Burkholderiales</taxon>
        <taxon>Oxalobacteraceae</taxon>
        <taxon>Telluria group</taxon>
        <taxon>Massilia</taxon>
    </lineage>
</organism>
<protein>
    <submittedName>
        <fullName evidence="1">Uncharacterized protein</fullName>
    </submittedName>
</protein>
<dbReference type="EMBL" id="PDOB01000002">
    <property type="protein sequence ID" value="PIL41324.1"/>
    <property type="molecule type" value="Genomic_DNA"/>
</dbReference>
<name>A0A2G8T5N0_9BURK</name>
<accession>A0A2G8T5N0</accession>
<sequence length="177" mass="18698">MGKLSTSGGDKVAGALAELLRVSVSVDLPPWAMVAGLKALPSVGGTAHVATDTFESSVTAPFCARALPARVALVVRPRHQRQSDEIGWYAKRRIAGLTRQGVIGGCIGILSQRRYRVRSMNDAAEGTLWLLQVFLSEPFTLCYPGNLEAQAACAPTTASRLLPPNLKNGAATASRIA</sequence>
<dbReference type="RefSeq" id="WP_099914367.1">
    <property type="nucleotide sequence ID" value="NZ_BMHS01000003.1"/>
</dbReference>
<evidence type="ECO:0000313" key="1">
    <source>
        <dbReference type="EMBL" id="PIL41324.1"/>
    </source>
</evidence>
<comment type="caution">
    <text evidence="1">The sequence shown here is derived from an EMBL/GenBank/DDBJ whole genome shotgun (WGS) entry which is preliminary data.</text>
</comment>
<reference evidence="1 2" key="1">
    <citation type="submission" date="2017-10" db="EMBL/GenBank/DDBJ databases">
        <title>Massilia psychrophilum sp. nov., a novel purple-pigmented bacterium isolated from Tianshan glacier, Xinjiang Municipality, China.</title>
        <authorList>
            <person name="Wang H."/>
        </authorList>
    </citation>
    <scope>NUCLEOTIDE SEQUENCE [LARGE SCALE GENOMIC DNA]</scope>
    <source>
        <strain evidence="1 2">JCM 30813</strain>
    </source>
</reference>
<dbReference type="AlphaFoldDB" id="A0A2G8T5N0"/>